<accession>A0A239GCV7</accession>
<feature type="binding site" evidence="11">
    <location>
        <position position="46"/>
    </location>
    <ligand>
        <name>[4Fe-4S] cluster</name>
        <dbReference type="ChEBI" id="CHEBI:49883"/>
    </ligand>
</feature>
<evidence type="ECO:0000256" key="11">
    <source>
        <dbReference type="HAMAP-Rule" id="MF_01479"/>
    </source>
</evidence>
<evidence type="ECO:0000259" key="13">
    <source>
        <dbReference type="PROSITE" id="PS51674"/>
    </source>
</evidence>
<evidence type="ECO:0000256" key="9">
    <source>
        <dbReference type="ARBA" id="ARBA00023157"/>
    </source>
</evidence>
<dbReference type="AlphaFoldDB" id="A0A239GCV7"/>
<feature type="region of interest" description="Disordered" evidence="12">
    <location>
        <begin position="57"/>
        <end position="88"/>
    </location>
</feature>
<dbReference type="InterPro" id="IPR034768">
    <property type="entry name" value="4FE4S_WBL"/>
</dbReference>
<feature type="binding site" evidence="11">
    <location>
        <position position="40"/>
    </location>
    <ligand>
        <name>[4Fe-4S] cluster</name>
        <dbReference type="ChEBI" id="CHEBI:49883"/>
    </ligand>
</feature>
<dbReference type="PROSITE" id="PS51674">
    <property type="entry name" value="4FE4S_WBL"/>
    <property type="match status" value="1"/>
</dbReference>
<reference evidence="14 15" key="1">
    <citation type="submission" date="2017-06" db="EMBL/GenBank/DDBJ databases">
        <authorList>
            <person name="Kim H.J."/>
            <person name="Triplett B.A."/>
        </authorList>
    </citation>
    <scope>NUCLEOTIDE SEQUENCE [LARGE SCALE GENOMIC DNA]</scope>
    <source>
        <strain evidence="14 15">CGMCC 4.1858</strain>
    </source>
</reference>
<evidence type="ECO:0000256" key="4">
    <source>
        <dbReference type="ARBA" id="ARBA00022723"/>
    </source>
</evidence>
<name>A0A239GCV7_9ACTN</name>
<evidence type="ECO:0000313" key="15">
    <source>
        <dbReference type="Proteomes" id="UP000198280"/>
    </source>
</evidence>
<comment type="function">
    <text evidence="11">Acts as a transcriptional regulator. Probably redox-responsive. The apo- but not holo-form probably binds DNA.</text>
</comment>
<feature type="domain" description="4Fe-4S Wbl-type" evidence="13">
    <location>
        <begin position="8"/>
        <end position="70"/>
    </location>
</feature>
<gene>
    <name evidence="11" type="primary">whiB</name>
    <name evidence="14" type="ORF">SAMN05216252_107344</name>
</gene>
<evidence type="ECO:0000256" key="3">
    <source>
        <dbReference type="ARBA" id="ARBA00022485"/>
    </source>
</evidence>
<keyword evidence="6 11" id="KW-0411">Iron-sulfur</keyword>
<keyword evidence="9 11" id="KW-1015">Disulfide bond</keyword>
<dbReference type="GO" id="GO:0035731">
    <property type="term" value="F:dinitrosyl-iron complex binding"/>
    <property type="evidence" value="ECO:0007669"/>
    <property type="project" value="UniProtKB-UniRule"/>
</dbReference>
<comment type="PTM">
    <text evidence="11">Upon Fe-S cluster removal intramolecular disulfide bonds are formed.</text>
</comment>
<sequence>MNWRDAAACSGEDPELFFPISGSGLGMVQIGEAKAVCGRCPVTSRCLEWALGAGPMEGVWGGTTESERRAMRGRTTRERLGEAGRTAA</sequence>
<evidence type="ECO:0000256" key="5">
    <source>
        <dbReference type="ARBA" id="ARBA00023004"/>
    </source>
</evidence>
<dbReference type="GO" id="GO:0046872">
    <property type="term" value="F:metal ion binding"/>
    <property type="evidence" value="ECO:0007669"/>
    <property type="project" value="UniProtKB-KW"/>
</dbReference>
<dbReference type="GO" id="GO:0003677">
    <property type="term" value="F:DNA binding"/>
    <property type="evidence" value="ECO:0007669"/>
    <property type="project" value="UniProtKB-UniRule"/>
</dbReference>
<keyword evidence="7 11" id="KW-0805">Transcription regulation</keyword>
<evidence type="ECO:0000256" key="8">
    <source>
        <dbReference type="ARBA" id="ARBA00023125"/>
    </source>
</evidence>
<comment type="PTM">
    <text evidence="11">The Fe-S cluster can be nitrosylated by nitric oxide (NO).</text>
</comment>
<keyword evidence="3 11" id="KW-0004">4Fe-4S</keyword>
<keyword evidence="4 11" id="KW-0479">Metal-binding</keyword>
<feature type="compositionally biased region" description="Basic and acidic residues" evidence="12">
    <location>
        <begin position="65"/>
        <end position="82"/>
    </location>
</feature>
<dbReference type="GO" id="GO:0045454">
    <property type="term" value="P:cell redox homeostasis"/>
    <property type="evidence" value="ECO:0007669"/>
    <property type="project" value="TreeGrafter"/>
</dbReference>
<evidence type="ECO:0000313" key="14">
    <source>
        <dbReference type="EMBL" id="SNS66997.1"/>
    </source>
</evidence>
<evidence type="ECO:0000256" key="7">
    <source>
        <dbReference type="ARBA" id="ARBA00023015"/>
    </source>
</evidence>
<dbReference type="GO" id="GO:0005737">
    <property type="term" value="C:cytoplasm"/>
    <property type="evidence" value="ECO:0007669"/>
    <property type="project" value="UniProtKB-SubCell"/>
</dbReference>
<dbReference type="GO" id="GO:0047134">
    <property type="term" value="F:protein-disulfide reductase [NAD(P)H] activity"/>
    <property type="evidence" value="ECO:0007669"/>
    <property type="project" value="TreeGrafter"/>
</dbReference>
<dbReference type="PANTHER" id="PTHR38839">
    <property type="entry name" value="TRANSCRIPTIONAL REGULATOR WHID-RELATED"/>
    <property type="match status" value="1"/>
</dbReference>
<dbReference type="PANTHER" id="PTHR38839:SF6">
    <property type="entry name" value="TRANSCRIPTIONAL REGULATOR WHIB1"/>
    <property type="match status" value="1"/>
</dbReference>
<dbReference type="Proteomes" id="UP000198280">
    <property type="component" value="Unassembled WGS sequence"/>
</dbReference>
<evidence type="ECO:0000256" key="2">
    <source>
        <dbReference type="ARBA" id="ARBA00006597"/>
    </source>
</evidence>
<dbReference type="GO" id="GO:0051539">
    <property type="term" value="F:4 iron, 4 sulfur cluster binding"/>
    <property type="evidence" value="ECO:0007669"/>
    <property type="project" value="UniProtKB-UniRule"/>
</dbReference>
<protein>
    <recommendedName>
        <fullName evidence="11">Transcriptional regulator WhiB</fullName>
    </recommendedName>
</protein>
<feature type="binding site" evidence="11">
    <location>
        <position position="37"/>
    </location>
    <ligand>
        <name>[4Fe-4S] cluster</name>
        <dbReference type="ChEBI" id="CHEBI:49883"/>
    </ligand>
</feature>
<evidence type="ECO:0000256" key="12">
    <source>
        <dbReference type="SAM" id="MobiDB-lite"/>
    </source>
</evidence>
<feature type="binding site" evidence="11">
    <location>
        <position position="9"/>
    </location>
    <ligand>
        <name>[4Fe-4S] cluster</name>
        <dbReference type="ChEBI" id="CHEBI:49883"/>
    </ligand>
</feature>
<evidence type="ECO:0000256" key="1">
    <source>
        <dbReference type="ARBA" id="ARBA00004496"/>
    </source>
</evidence>
<proteinExistence type="inferred from homology"/>
<comment type="cofactor">
    <cofactor evidence="11">
        <name>[4Fe-4S] cluster</name>
        <dbReference type="ChEBI" id="CHEBI:49883"/>
    </cofactor>
    <text evidence="11">Binds 1 [4Fe-4S] cluster per subunit. Following nitrosylation of the [4Fe-4S] cluster binds 1 [4Fe-8(NO)] cluster per subunit.</text>
</comment>
<dbReference type="InterPro" id="IPR003482">
    <property type="entry name" value="Whib"/>
</dbReference>
<dbReference type="HAMAP" id="MF_01479">
    <property type="entry name" value="WhiB"/>
    <property type="match status" value="1"/>
</dbReference>
<comment type="subcellular location">
    <subcellularLocation>
        <location evidence="1 11">Cytoplasm</location>
    </subcellularLocation>
</comment>
<evidence type="ECO:0000256" key="10">
    <source>
        <dbReference type="ARBA" id="ARBA00023163"/>
    </source>
</evidence>
<evidence type="ECO:0000256" key="6">
    <source>
        <dbReference type="ARBA" id="ARBA00023014"/>
    </source>
</evidence>
<comment type="similarity">
    <text evidence="2 11">Belongs to the WhiB family.</text>
</comment>
<keyword evidence="15" id="KW-1185">Reference proteome</keyword>
<keyword evidence="8 11" id="KW-0238">DNA-binding</keyword>
<dbReference type="RefSeq" id="WP_089224762.1">
    <property type="nucleotide sequence ID" value="NZ_FZOF01000007.1"/>
</dbReference>
<dbReference type="EMBL" id="FZOF01000007">
    <property type="protein sequence ID" value="SNS66997.1"/>
    <property type="molecule type" value="Genomic_DNA"/>
</dbReference>
<dbReference type="GO" id="GO:0045892">
    <property type="term" value="P:negative regulation of DNA-templated transcription"/>
    <property type="evidence" value="ECO:0007669"/>
    <property type="project" value="TreeGrafter"/>
</dbReference>
<dbReference type="OrthoDB" id="4869305at2"/>
<dbReference type="Pfam" id="PF02467">
    <property type="entry name" value="Whib"/>
    <property type="match status" value="1"/>
</dbReference>
<keyword evidence="5 11" id="KW-0408">Iron</keyword>
<keyword evidence="10 11" id="KW-0804">Transcription</keyword>
<keyword evidence="11" id="KW-0963">Cytoplasm</keyword>
<organism evidence="14 15">
    <name type="scientific">Actinacidiphila glaucinigra</name>
    <dbReference type="NCBI Taxonomy" id="235986"/>
    <lineage>
        <taxon>Bacteria</taxon>
        <taxon>Bacillati</taxon>
        <taxon>Actinomycetota</taxon>
        <taxon>Actinomycetes</taxon>
        <taxon>Kitasatosporales</taxon>
        <taxon>Streptomycetaceae</taxon>
        <taxon>Actinacidiphila</taxon>
    </lineage>
</organism>